<dbReference type="PANTHER" id="PTHR23003:SF17">
    <property type="entry name" value="RNA-BINDING PROTEIN PIN4"/>
    <property type="match status" value="1"/>
</dbReference>
<organism evidence="5">
    <name type="scientific">Calcidiscus leptoporus</name>
    <dbReference type="NCBI Taxonomy" id="127549"/>
    <lineage>
        <taxon>Eukaryota</taxon>
        <taxon>Haptista</taxon>
        <taxon>Haptophyta</taxon>
        <taxon>Prymnesiophyceae</taxon>
        <taxon>Coccolithales</taxon>
        <taxon>Calcidiscaceae</taxon>
        <taxon>Calcidiscus</taxon>
    </lineage>
</organism>
<dbReference type="GO" id="GO:0003729">
    <property type="term" value="F:mRNA binding"/>
    <property type="evidence" value="ECO:0007669"/>
    <property type="project" value="TreeGrafter"/>
</dbReference>
<dbReference type="Pfam" id="PF00076">
    <property type="entry name" value="RRM_1"/>
    <property type="match status" value="1"/>
</dbReference>
<dbReference type="CDD" id="cd00590">
    <property type="entry name" value="RRM_SF"/>
    <property type="match status" value="1"/>
</dbReference>
<dbReference type="SMART" id="SM00360">
    <property type="entry name" value="RRM"/>
    <property type="match status" value="1"/>
</dbReference>
<feature type="compositionally biased region" description="Basic and acidic residues" evidence="3">
    <location>
        <begin position="268"/>
        <end position="281"/>
    </location>
</feature>
<evidence type="ECO:0000256" key="2">
    <source>
        <dbReference type="PROSITE-ProRule" id="PRU00176"/>
    </source>
</evidence>
<feature type="domain" description="RRM" evidence="4">
    <location>
        <begin position="154"/>
        <end position="228"/>
    </location>
</feature>
<gene>
    <name evidence="5" type="ORF">CLEP1334_LOCUS5261</name>
</gene>
<dbReference type="InterPro" id="IPR050374">
    <property type="entry name" value="RRT5_SRSF_SR"/>
</dbReference>
<dbReference type="SUPFAM" id="SSF54928">
    <property type="entry name" value="RNA-binding domain, RBD"/>
    <property type="match status" value="1"/>
</dbReference>
<dbReference type="InterPro" id="IPR000504">
    <property type="entry name" value="RRM_dom"/>
</dbReference>
<evidence type="ECO:0000256" key="3">
    <source>
        <dbReference type="SAM" id="MobiDB-lite"/>
    </source>
</evidence>
<name>A0A7S0NSC6_9EUKA</name>
<dbReference type="InterPro" id="IPR012677">
    <property type="entry name" value="Nucleotide-bd_a/b_plait_sf"/>
</dbReference>
<dbReference type="AlphaFoldDB" id="A0A7S0NSC6"/>
<evidence type="ECO:0000313" key="5">
    <source>
        <dbReference type="EMBL" id="CAD8530009.1"/>
    </source>
</evidence>
<dbReference type="InterPro" id="IPR035979">
    <property type="entry name" value="RBD_domain_sf"/>
</dbReference>
<dbReference type="Gene3D" id="3.30.70.330">
    <property type="match status" value="1"/>
</dbReference>
<feature type="compositionally biased region" description="Polar residues" evidence="3">
    <location>
        <begin position="30"/>
        <end position="41"/>
    </location>
</feature>
<keyword evidence="1 2" id="KW-0694">RNA-binding</keyword>
<evidence type="ECO:0000256" key="1">
    <source>
        <dbReference type="ARBA" id="ARBA00022884"/>
    </source>
</evidence>
<sequence length="296" mass="32241">MFSARHRGRKSEPKEVPQWKQQMLDAELGNETSMPALSANGTKRVADPGDDGDEHTKAARRTSFDAHEGDARVIETPHDARMGGSAAAQDMVGHGRSEEVKATSSSKGAAASKAAIDVELEYDDDDDDVDLSNYQLEEEKVDVAPVDAPRPASGRVLVSNLAFETTTESIEKLFEGCGTIVRIDTPFVNRFERTAHVTFTTQDDALRAVQKTGSKLDGRRLVVLLEPEVGALASQGPSSDDQLATYGYKAAGRGNRYYGTVFADDDARSREKLRKREERRSGHVGLGQPTGFPNFL</sequence>
<reference evidence="5" key="1">
    <citation type="submission" date="2021-01" db="EMBL/GenBank/DDBJ databases">
        <authorList>
            <person name="Corre E."/>
            <person name="Pelletier E."/>
            <person name="Niang G."/>
            <person name="Scheremetjew M."/>
            <person name="Finn R."/>
            <person name="Kale V."/>
            <person name="Holt S."/>
            <person name="Cochrane G."/>
            <person name="Meng A."/>
            <person name="Brown T."/>
            <person name="Cohen L."/>
        </authorList>
    </citation>
    <scope>NUCLEOTIDE SEQUENCE</scope>
    <source>
        <strain evidence="5">RCC1130</strain>
    </source>
</reference>
<dbReference type="PANTHER" id="PTHR23003">
    <property type="entry name" value="RNA RECOGNITION MOTIF RRM DOMAIN CONTAINING PROTEIN"/>
    <property type="match status" value="1"/>
</dbReference>
<dbReference type="EMBL" id="HBER01010587">
    <property type="protein sequence ID" value="CAD8530009.1"/>
    <property type="molecule type" value="Transcribed_RNA"/>
</dbReference>
<dbReference type="GO" id="GO:0005737">
    <property type="term" value="C:cytoplasm"/>
    <property type="evidence" value="ECO:0007669"/>
    <property type="project" value="TreeGrafter"/>
</dbReference>
<feature type="region of interest" description="Disordered" evidence="3">
    <location>
        <begin position="268"/>
        <end position="296"/>
    </location>
</feature>
<protein>
    <recommendedName>
        <fullName evidence="4">RRM domain-containing protein</fullName>
    </recommendedName>
</protein>
<feature type="region of interest" description="Disordered" evidence="3">
    <location>
        <begin position="1"/>
        <end position="110"/>
    </location>
</feature>
<accession>A0A7S0NSC6</accession>
<dbReference type="PROSITE" id="PS50102">
    <property type="entry name" value="RRM"/>
    <property type="match status" value="1"/>
</dbReference>
<proteinExistence type="predicted"/>
<evidence type="ECO:0000259" key="4">
    <source>
        <dbReference type="PROSITE" id="PS50102"/>
    </source>
</evidence>
<feature type="compositionally biased region" description="Basic and acidic residues" evidence="3">
    <location>
        <begin position="54"/>
        <end position="81"/>
    </location>
</feature>
<dbReference type="GO" id="GO:0005634">
    <property type="term" value="C:nucleus"/>
    <property type="evidence" value="ECO:0007669"/>
    <property type="project" value="TreeGrafter"/>
</dbReference>